<protein>
    <submittedName>
        <fullName evidence="8">DNHD1 isoform 2</fullName>
    </submittedName>
</protein>
<name>A0A2J8SVL3_PONAB</name>
<proteinExistence type="inferred from homology"/>
<feature type="region of interest" description="Disordered" evidence="3">
    <location>
        <begin position="1325"/>
        <end position="1380"/>
    </location>
</feature>
<dbReference type="FunFam" id="3.40.50.300:FF:001491">
    <property type="entry name" value="Dynein heavy chain domain 1"/>
    <property type="match status" value="1"/>
</dbReference>
<evidence type="ECO:0000256" key="2">
    <source>
        <dbReference type="SAM" id="Coils"/>
    </source>
</evidence>
<dbReference type="Pfam" id="PF12777">
    <property type="entry name" value="MT"/>
    <property type="match status" value="1"/>
</dbReference>
<dbReference type="GO" id="GO:0008569">
    <property type="term" value="F:minus-end-directed microtubule motor activity"/>
    <property type="evidence" value="ECO:0007669"/>
    <property type="project" value="InterPro"/>
</dbReference>
<sequence length="1380" mass="154806">MARILHSLLDPHLRLKEEKAPGPEDLSYSDPVAQSFRSSKSSFLNRSQVDSDDVPNKCREHLLAVSSFLFALIWGFGAHLPSRFWPIFDTFIRDSISRLSNYPEPPPSALVFDLHVSPEDGTLVPFTGQYLSSHIKGTLGTFHPSIQTERLLYVVDLLLSGGQPVLLAGEAATGKSAFVEVLVEPHHPYIYSPIHPAFSSTHLRLLLSRGIQGQTQASPQPGHHQDSKASLLFLLEDLHLATSDPEKSCQPVLETLRQAMDGTVYAHSTLELQTLQPAVNFLATVTVPGYCSFPGQYTEADLDRIGEHLPRENLGVKQNIKKEMVLQRFHQQVCSHLHLFFLIGDKQAHKQLPSTLFLRLLQLATASIDRYEPWDQAALVKVAQHHLEGAQSLPLDDSSWKYPDLQASIPSVAKAMALIHLSATHYHEHLCPALPLVTPKTFLDFLDTFLMLQQQTILKIKNKAQRVQNALENLRMLIKEHGTHANLIFDLEQQLKDSCKSLSMFQQQLEQSKLLYKQQLEECRHQENLIENLAKQRDALQAQQEAFLEQMSKAFLEPLSQLQVADFEEIRSYRAPPESVVRVTDAMCDLFHRETGWASAKQLLCTEDFYQELVFFPKEKITDSELIKLHLILKAPGMNDAALQAVSRPAASLAAWLWAVLHYGLAHCRGLPTGLLLQQVEATLTREQARLGYYQFQAQETLEHNLALAKMVEDAQASHNCVAKTLSQAQCGQYHKWPMKAALLTPMHAWTTQLQKLKARCMTVFGDTLLCSAAIIYLGPFPPLRRQELLDMWLALCRGFQEALGPDDVAQALKRKQKSVSIPPKTPLLATHSPFSILSLLSSESEQYQWDGNLKPQAKSAHLAGLLLRSPTHYSSCRWPLLLDPSNQALSWLDPLPLEENRCFAPAPTEGGGKGLMRNQNRESKMDMKEEDDESEESNEAKDQTKEQKAEERKNEQEKEQEENEEKEEEKTESQESKPAYETQLPSVPYLSVLSGADPELGSQLQEAAACGLPVLLTNVELGLGCQELQWLLQREQLSPPQVQPGFCLYLSTTLSLCAMEKVLGCELLKGLNVLDLGLNMEILEEQMLHEILCRECPELETRWQDLKIRALDTCKAVEAAEGQKQLQVIALGSEAWDPVSVVVSTLSQAMYEGHWLVLDNCHLMPHWPKELLQLLLELLGRAKVFADLESEQLLDQPESRNVSTVHRDFRLWLIVPAESSASLPAVLTQHSMPIFWNQSLELGHVLIDGVELAQQVLYMQPPTQALPLLLLHGLLLHRQLYGTRLQAHRGRWSQVTLTQVLQTQDQLWASLSNPCAAMQELAGGEWSKPHGSRERAAADRATGPTCGVGPNSWSLAGRSFQPTQPSASHQHQHTGPGHQ</sequence>
<dbReference type="FunFam" id="3.40.50.300:FF:001540">
    <property type="entry name" value="Dynein heavy chain domain 1"/>
    <property type="match status" value="1"/>
</dbReference>
<feature type="compositionally biased region" description="Acidic residues" evidence="3">
    <location>
        <begin position="929"/>
        <end position="938"/>
    </location>
</feature>
<feature type="compositionally biased region" description="Acidic residues" evidence="3">
    <location>
        <begin position="959"/>
        <end position="968"/>
    </location>
</feature>
<comment type="similarity">
    <text evidence="1">Belongs to the dynein heavy chain family.</text>
</comment>
<dbReference type="Pfam" id="PF12780">
    <property type="entry name" value="AAA_8"/>
    <property type="match status" value="1"/>
</dbReference>
<dbReference type="GO" id="GO:0036126">
    <property type="term" value="C:sperm flagellum"/>
    <property type="evidence" value="ECO:0007669"/>
    <property type="project" value="TreeGrafter"/>
</dbReference>
<dbReference type="FunFam" id="3.40.50.300:FF:001476">
    <property type="entry name" value="Dynein heavy chain domain 1"/>
    <property type="match status" value="1"/>
</dbReference>
<dbReference type="Pfam" id="PF17852">
    <property type="entry name" value="Dynein_AAA_lid"/>
    <property type="match status" value="1"/>
</dbReference>
<dbReference type="PANTHER" id="PTHR10676:SF359">
    <property type="entry name" value="DYNEIN HEAVY CHAIN DOMAIN-CONTAINING PROTEIN 1"/>
    <property type="match status" value="1"/>
</dbReference>
<feature type="domain" description="Dynein heavy chain coiled coil stalk" evidence="5">
    <location>
        <begin position="524"/>
        <end position="792"/>
    </location>
</feature>
<dbReference type="PANTHER" id="PTHR10676">
    <property type="entry name" value="DYNEIN HEAVY CHAIN FAMILY PROTEIN"/>
    <property type="match status" value="1"/>
</dbReference>
<dbReference type="InterPro" id="IPR027417">
    <property type="entry name" value="P-loop_NTPase"/>
</dbReference>
<dbReference type="InterPro" id="IPR004273">
    <property type="entry name" value="Dynein_heavy_D6_P-loop"/>
</dbReference>
<organism evidence="8">
    <name type="scientific">Pongo abelii</name>
    <name type="common">Sumatran orangutan</name>
    <name type="synonym">Pongo pygmaeus abelii</name>
    <dbReference type="NCBI Taxonomy" id="9601"/>
    <lineage>
        <taxon>Eukaryota</taxon>
        <taxon>Metazoa</taxon>
        <taxon>Chordata</taxon>
        <taxon>Craniata</taxon>
        <taxon>Vertebrata</taxon>
        <taxon>Euteleostomi</taxon>
        <taxon>Mammalia</taxon>
        <taxon>Eutheria</taxon>
        <taxon>Euarchontoglires</taxon>
        <taxon>Primates</taxon>
        <taxon>Haplorrhini</taxon>
        <taxon>Catarrhini</taxon>
        <taxon>Hominidae</taxon>
        <taxon>Pongo</taxon>
    </lineage>
</organism>
<dbReference type="Pfam" id="PF12775">
    <property type="entry name" value="AAA_7"/>
    <property type="match status" value="1"/>
</dbReference>
<evidence type="ECO:0000259" key="4">
    <source>
        <dbReference type="Pfam" id="PF03028"/>
    </source>
</evidence>
<dbReference type="GO" id="GO:0051959">
    <property type="term" value="F:dynein light intermediate chain binding"/>
    <property type="evidence" value="ECO:0007669"/>
    <property type="project" value="InterPro"/>
</dbReference>
<evidence type="ECO:0000259" key="6">
    <source>
        <dbReference type="Pfam" id="PF12780"/>
    </source>
</evidence>
<dbReference type="InterPro" id="IPR041466">
    <property type="entry name" value="Dynein_AAA5_ext"/>
</dbReference>
<dbReference type="Gene3D" id="1.10.472.130">
    <property type="match status" value="1"/>
</dbReference>
<feature type="compositionally biased region" description="Basic and acidic residues" evidence="3">
    <location>
        <begin position="1328"/>
        <end position="1339"/>
    </location>
</feature>
<evidence type="ECO:0000256" key="3">
    <source>
        <dbReference type="SAM" id="MobiDB-lite"/>
    </source>
</evidence>
<feature type="compositionally biased region" description="Basic and acidic residues" evidence="3">
    <location>
        <begin position="939"/>
        <end position="958"/>
    </location>
</feature>
<feature type="domain" description="Dynein heavy chain AAA 5 extension" evidence="7">
    <location>
        <begin position="63"/>
        <end position="126"/>
    </location>
</feature>
<gene>
    <name evidence="8" type="ORF">CR201_G0039841</name>
</gene>
<accession>A0A2J8SVL3</accession>
<evidence type="ECO:0000259" key="5">
    <source>
        <dbReference type="Pfam" id="PF12777"/>
    </source>
</evidence>
<dbReference type="GO" id="GO:0036156">
    <property type="term" value="C:inner dynein arm"/>
    <property type="evidence" value="ECO:0007669"/>
    <property type="project" value="TreeGrafter"/>
</dbReference>
<feature type="compositionally biased region" description="Polar residues" evidence="3">
    <location>
        <begin position="1361"/>
        <end position="1370"/>
    </location>
</feature>
<dbReference type="InterPro" id="IPR024317">
    <property type="entry name" value="Dynein_heavy_chain_D4_dom"/>
</dbReference>
<reference evidence="8" key="1">
    <citation type="submission" date="2017-12" db="EMBL/GenBank/DDBJ databases">
        <title>High-resolution comparative analysis of great ape genomes.</title>
        <authorList>
            <person name="Pollen A."/>
            <person name="Hastie A."/>
            <person name="Hormozdiari F."/>
            <person name="Dougherty M."/>
            <person name="Liu R."/>
            <person name="Chaisson M."/>
            <person name="Hoppe E."/>
            <person name="Hill C."/>
            <person name="Pang A."/>
            <person name="Hillier L."/>
            <person name="Baker C."/>
            <person name="Armstrong J."/>
            <person name="Shendure J."/>
            <person name="Paten B."/>
            <person name="Wilson R."/>
            <person name="Chao H."/>
            <person name="Schneider V."/>
            <person name="Ventura M."/>
            <person name="Kronenberg Z."/>
            <person name="Murali S."/>
            <person name="Gordon D."/>
            <person name="Cantsilieris S."/>
            <person name="Munson K."/>
            <person name="Nelson B."/>
            <person name="Raja A."/>
            <person name="Underwood J."/>
            <person name="Diekhans M."/>
            <person name="Fiddes I."/>
            <person name="Haussler D."/>
            <person name="Eichler E."/>
        </authorList>
    </citation>
    <scope>NUCLEOTIDE SEQUENCE [LARGE SCALE GENOMIC DNA]</scope>
    <source>
        <strain evidence="8">Susie</strain>
    </source>
</reference>
<feature type="domain" description="Dynein heavy chain region D6 P-loop" evidence="4">
    <location>
        <begin position="1121"/>
        <end position="1233"/>
    </location>
</feature>
<evidence type="ECO:0000256" key="1">
    <source>
        <dbReference type="ARBA" id="ARBA00008887"/>
    </source>
</evidence>
<dbReference type="FunFam" id="1.20.920.20:FF:000011">
    <property type="entry name" value="Dynein heavy chain domain 1"/>
    <property type="match status" value="1"/>
</dbReference>
<evidence type="ECO:0000313" key="8">
    <source>
        <dbReference type="EMBL" id="PNJ24816.1"/>
    </source>
</evidence>
<feature type="coiled-coil region" evidence="2">
    <location>
        <begin position="516"/>
        <end position="550"/>
    </location>
</feature>
<feature type="domain" description="Dynein heavy chain AAA module D4" evidence="6">
    <location>
        <begin position="297"/>
        <end position="451"/>
    </location>
</feature>
<dbReference type="Pfam" id="PF03028">
    <property type="entry name" value="Dynein_heavy"/>
    <property type="match status" value="1"/>
</dbReference>
<dbReference type="GO" id="GO:0030317">
    <property type="term" value="P:flagellated sperm motility"/>
    <property type="evidence" value="ECO:0007669"/>
    <property type="project" value="TreeGrafter"/>
</dbReference>
<dbReference type="InterPro" id="IPR024743">
    <property type="entry name" value="Dynein_HC_stalk"/>
</dbReference>
<dbReference type="Gene3D" id="1.20.920.20">
    <property type="match status" value="1"/>
</dbReference>
<dbReference type="InterPro" id="IPR026983">
    <property type="entry name" value="DHC"/>
</dbReference>
<dbReference type="EMBL" id="NDHI03003540">
    <property type="protein sequence ID" value="PNJ24816.1"/>
    <property type="molecule type" value="Genomic_DNA"/>
</dbReference>
<comment type="caution">
    <text evidence="8">The sequence shown here is derived from an EMBL/GenBank/DDBJ whole genome shotgun (WGS) entry which is preliminary data.</text>
</comment>
<dbReference type="Gene3D" id="3.40.50.300">
    <property type="entry name" value="P-loop containing nucleotide triphosphate hydrolases"/>
    <property type="match status" value="3"/>
</dbReference>
<keyword evidence="2" id="KW-0175">Coiled coil</keyword>
<feature type="region of interest" description="Disordered" evidence="3">
    <location>
        <begin position="903"/>
        <end position="984"/>
    </location>
</feature>
<dbReference type="GO" id="GO:0045505">
    <property type="term" value="F:dynein intermediate chain binding"/>
    <property type="evidence" value="ECO:0007669"/>
    <property type="project" value="InterPro"/>
</dbReference>
<evidence type="ECO:0000259" key="7">
    <source>
        <dbReference type="Pfam" id="PF17852"/>
    </source>
</evidence>